<feature type="compositionally biased region" description="Polar residues" evidence="1">
    <location>
        <begin position="49"/>
        <end position="61"/>
    </location>
</feature>
<organism evidence="2 3">
    <name type="scientific">Raphanus sativus</name>
    <name type="common">Radish</name>
    <name type="synonym">Raphanus raphanistrum var. sativus</name>
    <dbReference type="NCBI Taxonomy" id="3726"/>
    <lineage>
        <taxon>Eukaryota</taxon>
        <taxon>Viridiplantae</taxon>
        <taxon>Streptophyta</taxon>
        <taxon>Embryophyta</taxon>
        <taxon>Tracheophyta</taxon>
        <taxon>Spermatophyta</taxon>
        <taxon>Magnoliopsida</taxon>
        <taxon>eudicotyledons</taxon>
        <taxon>Gunneridae</taxon>
        <taxon>Pentapetalae</taxon>
        <taxon>rosids</taxon>
        <taxon>malvids</taxon>
        <taxon>Brassicales</taxon>
        <taxon>Brassicaceae</taxon>
        <taxon>Brassiceae</taxon>
        <taxon>Raphanus</taxon>
    </lineage>
</organism>
<dbReference type="RefSeq" id="XP_018449107.1">
    <property type="nucleotide sequence ID" value="XM_018593605.2"/>
</dbReference>
<dbReference type="KEGG" id="rsz:108820614"/>
<dbReference type="Proteomes" id="UP000504610">
    <property type="component" value="Chromosome 2"/>
</dbReference>
<feature type="region of interest" description="Disordered" evidence="1">
    <location>
        <begin position="1"/>
        <end position="86"/>
    </location>
</feature>
<feature type="compositionally biased region" description="Basic and acidic residues" evidence="1">
    <location>
        <begin position="29"/>
        <end position="38"/>
    </location>
</feature>
<name>A0A6J0KPX9_RAPSA</name>
<evidence type="ECO:0000313" key="4">
    <source>
        <dbReference type="RefSeq" id="XP_018449107.1"/>
    </source>
</evidence>
<dbReference type="AlphaFoldDB" id="A0A6J0KPX9"/>
<proteinExistence type="predicted"/>
<dbReference type="RefSeq" id="XP_018449099.1">
    <property type="nucleotide sequence ID" value="XM_018593597.2"/>
</dbReference>
<evidence type="ECO:0000256" key="1">
    <source>
        <dbReference type="SAM" id="MobiDB-lite"/>
    </source>
</evidence>
<reference evidence="3 4" key="2">
    <citation type="submission" date="2025-04" db="UniProtKB">
        <authorList>
            <consortium name="RefSeq"/>
        </authorList>
    </citation>
    <scope>IDENTIFICATION</scope>
    <source>
        <tissue evidence="3 4">Leaf</tissue>
    </source>
</reference>
<feature type="compositionally biased region" description="Polar residues" evidence="1">
    <location>
        <begin position="1"/>
        <end position="11"/>
    </location>
</feature>
<feature type="region of interest" description="Disordered" evidence="1">
    <location>
        <begin position="154"/>
        <end position="179"/>
    </location>
</feature>
<accession>A0A6J0KPX9</accession>
<evidence type="ECO:0000313" key="3">
    <source>
        <dbReference type="RefSeq" id="XP_018449099.1"/>
    </source>
</evidence>
<protein>
    <submittedName>
        <fullName evidence="3 4">Uncharacterized protein LOC108820614</fullName>
    </submittedName>
</protein>
<evidence type="ECO:0000313" key="2">
    <source>
        <dbReference type="Proteomes" id="UP000504610"/>
    </source>
</evidence>
<dbReference type="GeneID" id="108820614"/>
<keyword evidence="2" id="KW-1185">Reference proteome</keyword>
<gene>
    <name evidence="3 4" type="primary">LOC108820614</name>
</gene>
<reference evidence="2" key="1">
    <citation type="journal article" date="2019" name="Database">
        <title>The radish genome database (RadishGD): an integrated information resource for radish genomics.</title>
        <authorList>
            <person name="Yu H.J."/>
            <person name="Baek S."/>
            <person name="Lee Y.J."/>
            <person name="Cho A."/>
            <person name="Mun J.H."/>
        </authorList>
    </citation>
    <scope>NUCLEOTIDE SEQUENCE [LARGE SCALE GENOMIC DNA]</scope>
    <source>
        <strain evidence="2">cv. WK10039</strain>
    </source>
</reference>
<sequence length="224" mass="24298">MEVQNNANFRTQALGPTVNTDVNGEEEGDNAHPKRDGRVASVLEGSHGRISNSTSLMNNKDQPLEDDFLSSNSHTKESTKVSSRAELNDNNVSREILGEVSERSYNLVLSGSANSQIDLGVPKTAGPSSSVLVNTEAITPLINPSPHDMIDTVAEHSEEESEDDPSQPLLSPKSKRTKVLPSELVQENESGVNILNRAREAEPLFTAYSDPDLVMSKYTKLLGN</sequence>